<feature type="domain" description="AB hydrolase-1" evidence="1">
    <location>
        <begin position="54"/>
        <end position="133"/>
    </location>
</feature>
<dbReference type="Proteomes" id="UP001595912">
    <property type="component" value="Unassembled WGS sequence"/>
</dbReference>
<dbReference type="GO" id="GO:0016787">
    <property type="term" value="F:hydrolase activity"/>
    <property type="evidence" value="ECO:0007669"/>
    <property type="project" value="UniProtKB-KW"/>
</dbReference>
<reference evidence="3" key="1">
    <citation type="journal article" date="2019" name="Int. J. Syst. Evol. Microbiol.">
        <title>The Global Catalogue of Microorganisms (GCM) 10K type strain sequencing project: providing services to taxonomists for standard genome sequencing and annotation.</title>
        <authorList>
            <consortium name="The Broad Institute Genomics Platform"/>
            <consortium name="The Broad Institute Genome Sequencing Center for Infectious Disease"/>
            <person name="Wu L."/>
            <person name="Ma J."/>
        </authorList>
    </citation>
    <scope>NUCLEOTIDE SEQUENCE [LARGE SCALE GENOMIC DNA]</scope>
    <source>
        <strain evidence="3">CGMCC 4.7152</strain>
    </source>
</reference>
<keyword evidence="2" id="KW-0378">Hydrolase</keyword>
<dbReference type="InterPro" id="IPR000073">
    <property type="entry name" value="AB_hydrolase_1"/>
</dbReference>
<evidence type="ECO:0000259" key="1">
    <source>
        <dbReference type="Pfam" id="PF00561"/>
    </source>
</evidence>
<keyword evidence="3" id="KW-1185">Reference proteome</keyword>
<dbReference type="SUPFAM" id="SSF53474">
    <property type="entry name" value="alpha/beta-Hydrolases"/>
    <property type="match status" value="1"/>
</dbReference>
<dbReference type="PANTHER" id="PTHR43798">
    <property type="entry name" value="MONOACYLGLYCEROL LIPASE"/>
    <property type="match status" value="1"/>
</dbReference>
<evidence type="ECO:0000313" key="2">
    <source>
        <dbReference type="EMBL" id="MFC5002721.1"/>
    </source>
</evidence>
<accession>A0ABV9W4U4</accession>
<dbReference type="EMBL" id="JBHSIU010000042">
    <property type="protein sequence ID" value="MFC5002721.1"/>
    <property type="molecule type" value="Genomic_DNA"/>
</dbReference>
<organism evidence="2 3">
    <name type="scientific">Dactylosporangium cerinum</name>
    <dbReference type="NCBI Taxonomy" id="1434730"/>
    <lineage>
        <taxon>Bacteria</taxon>
        <taxon>Bacillati</taxon>
        <taxon>Actinomycetota</taxon>
        <taxon>Actinomycetes</taxon>
        <taxon>Micromonosporales</taxon>
        <taxon>Micromonosporaceae</taxon>
        <taxon>Dactylosporangium</taxon>
    </lineage>
</organism>
<comment type="caution">
    <text evidence="2">The sequence shown here is derived from an EMBL/GenBank/DDBJ whole genome shotgun (WGS) entry which is preliminary data.</text>
</comment>
<gene>
    <name evidence="2" type="ORF">ACFPIJ_33450</name>
</gene>
<dbReference type="Gene3D" id="3.40.50.1820">
    <property type="entry name" value="alpha/beta hydrolase"/>
    <property type="match status" value="1"/>
</dbReference>
<dbReference type="Pfam" id="PF00561">
    <property type="entry name" value="Abhydrolase_1"/>
    <property type="match status" value="1"/>
</dbReference>
<protein>
    <submittedName>
        <fullName evidence="2">Alpha/beta fold hydrolase</fullName>
    </submittedName>
</protein>
<dbReference type="InterPro" id="IPR029058">
    <property type="entry name" value="AB_hydrolase_fold"/>
</dbReference>
<dbReference type="PANTHER" id="PTHR43798:SF5">
    <property type="entry name" value="MONOACYLGLYCEROL LIPASE ABHD6"/>
    <property type="match status" value="1"/>
</dbReference>
<sequence length="266" mass="27630">MYHLPVTASGASLAYLDLGDRTGPATLHLGGLGSAGTVGFAPVIAAPALHGTGRHLLVDLIGSGWSDHDDRFAHSIDEHAGTVATMLDALRLREVAVVGHSLGGSVAISLAAQRPDLVGRLVVAEPNLDPGVGTFSATIAAQDEDEFAERGHAGIVAELLRHGERGDVVAAQFARTLRRWSSRGLHRTAVSLLADRPATFRAQLSSFAGPREYISGALSREDLGPLRAAGCRVNVVPAAGHVLMWDNLPGFAAAVAAALRAESGVR</sequence>
<dbReference type="RefSeq" id="WP_380121073.1">
    <property type="nucleotide sequence ID" value="NZ_JBHSIU010000042.1"/>
</dbReference>
<dbReference type="PRINTS" id="PR00111">
    <property type="entry name" value="ABHYDROLASE"/>
</dbReference>
<proteinExistence type="predicted"/>
<dbReference type="InterPro" id="IPR050266">
    <property type="entry name" value="AB_hydrolase_sf"/>
</dbReference>
<evidence type="ECO:0000313" key="3">
    <source>
        <dbReference type="Proteomes" id="UP001595912"/>
    </source>
</evidence>
<name>A0ABV9W4U4_9ACTN</name>